<evidence type="ECO:0000313" key="4">
    <source>
        <dbReference type="Proteomes" id="UP000642748"/>
    </source>
</evidence>
<evidence type="ECO:0000259" key="2">
    <source>
        <dbReference type="Pfam" id="PF01979"/>
    </source>
</evidence>
<evidence type="ECO:0000313" key="3">
    <source>
        <dbReference type="EMBL" id="GIH16331.1"/>
    </source>
</evidence>
<dbReference type="Pfam" id="PF01979">
    <property type="entry name" value="Amidohydro_1"/>
    <property type="match status" value="1"/>
</dbReference>
<dbReference type="NCBIfam" id="NF006056">
    <property type="entry name" value="PRK08204.1"/>
    <property type="match status" value="1"/>
</dbReference>
<dbReference type="Proteomes" id="UP000642748">
    <property type="component" value="Unassembled WGS sequence"/>
</dbReference>
<dbReference type="InterPro" id="IPR011059">
    <property type="entry name" value="Metal-dep_hydrolase_composite"/>
</dbReference>
<keyword evidence="3" id="KW-0378">Hydrolase</keyword>
<dbReference type="GO" id="GO:0016810">
    <property type="term" value="F:hydrolase activity, acting on carbon-nitrogen (but not peptide) bonds"/>
    <property type="evidence" value="ECO:0007669"/>
    <property type="project" value="InterPro"/>
</dbReference>
<dbReference type="PANTHER" id="PTHR43794:SF5">
    <property type="entry name" value="CHLOROHYDROLASE FAMILY PROTEIN"/>
    <property type="match status" value="1"/>
</dbReference>
<proteinExistence type="predicted"/>
<gene>
    <name evidence="3" type="ORF">Raf01_45030</name>
</gene>
<dbReference type="Gene3D" id="3.20.20.140">
    <property type="entry name" value="Metal-dependent hydrolases"/>
    <property type="match status" value="1"/>
</dbReference>
<comment type="caution">
    <text evidence="3">The sequence shown here is derived from an EMBL/GenBank/DDBJ whole genome shotgun (WGS) entry which is preliminary data.</text>
</comment>
<reference evidence="3" key="1">
    <citation type="submission" date="2021-01" db="EMBL/GenBank/DDBJ databases">
        <title>Whole genome shotgun sequence of Rugosimonospora africana NBRC 104875.</title>
        <authorList>
            <person name="Komaki H."/>
            <person name="Tamura T."/>
        </authorList>
    </citation>
    <scope>NUCLEOTIDE SEQUENCE</scope>
    <source>
        <strain evidence="3">NBRC 104875</strain>
    </source>
</reference>
<feature type="domain" description="Amidohydrolase-related" evidence="2">
    <location>
        <begin position="59"/>
        <end position="412"/>
    </location>
</feature>
<keyword evidence="4" id="KW-1185">Reference proteome</keyword>
<dbReference type="EMBL" id="BONZ01000042">
    <property type="protein sequence ID" value="GIH16331.1"/>
    <property type="molecule type" value="Genomic_DNA"/>
</dbReference>
<dbReference type="AlphaFoldDB" id="A0A8J3VS92"/>
<name>A0A8J3VS92_9ACTN</name>
<dbReference type="InterPro" id="IPR050287">
    <property type="entry name" value="MTA/SAH_deaminase"/>
</dbReference>
<feature type="region of interest" description="Disordered" evidence="1">
    <location>
        <begin position="444"/>
        <end position="467"/>
    </location>
</feature>
<protein>
    <submittedName>
        <fullName evidence="3">TRZ/ATZ family hydrolase</fullName>
    </submittedName>
</protein>
<evidence type="ECO:0000256" key="1">
    <source>
        <dbReference type="SAM" id="MobiDB-lite"/>
    </source>
</evidence>
<dbReference type="SUPFAM" id="SSF51338">
    <property type="entry name" value="Composite domain of metallo-dependent hydrolases"/>
    <property type="match status" value="1"/>
</dbReference>
<dbReference type="InterPro" id="IPR006680">
    <property type="entry name" value="Amidohydro-rel"/>
</dbReference>
<accession>A0A8J3VS92</accession>
<sequence>MASNRDAPILIKNATVVTGDADLGVIDGGDVLVVGECIDQVAPGIVVDGAAVIDATDMIAMPGFVDSHRHTWEASFRALGADWDVQQYLTGILGLTRYMRPYDTYNGILLGALEALDAGVTTLLDWSHCVETPEHTDAAVQALRDSGLRAVFAHGGGHSMWNFPSDVPHTGDVRRVRTQHFSDNNGARNLVTMALAVRGPEFSTMPVAEGDWLLAAELDLPITVHLGAMEQGRGRPVAALHERGMTGPGVTYVHGNLLGDDELTIIADTGGSTSVAATVEMELHLGFPATGRMLRHGIRPSLSVDVPAAASGDMFNVMRTTYQIERALQFQPDEFPRAPVSVKDVFDFATANGAYTLGLEHVTGSLTPGKKADLVLLDAHDLALSPINNALGAIVQNAHAGHVDSVFVNGRAIKRGGRLLHPDIDAVRRRASQTRDDVFERAAADPTLGTPRIGGDWRPLQQDTDPD</sequence>
<dbReference type="PANTHER" id="PTHR43794">
    <property type="entry name" value="AMINOHYDROLASE SSNA-RELATED"/>
    <property type="match status" value="1"/>
</dbReference>
<dbReference type="InterPro" id="IPR032466">
    <property type="entry name" value="Metal_Hydrolase"/>
</dbReference>
<dbReference type="SUPFAM" id="SSF51556">
    <property type="entry name" value="Metallo-dependent hydrolases"/>
    <property type="match status" value="1"/>
</dbReference>
<dbReference type="Gene3D" id="2.30.40.10">
    <property type="entry name" value="Urease, subunit C, domain 1"/>
    <property type="match status" value="1"/>
</dbReference>
<organism evidence="3 4">
    <name type="scientific">Rugosimonospora africana</name>
    <dbReference type="NCBI Taxonomy" id="556532"/>
    <lineage>
        <taxon>Bacteria</taxon>
        <taxon>Bacillati</taxon>
        <taxon>Actinomycetota</taxon>
        <taxon>Actinomycetes</taxon>
        <taxon>Micromonosporales</taxon>
        <taxon>Micromonosporaceae</taxon>
        <taxon>Rugosimonospora</taxon>
    </lineage>
</organism>